<dbReference type="CDD" id="cd18794">
    <property type="entry name" value="SF2_C_RecQ"/>
    <property type="match status" value="1"/>
</dbReference>
<dbReference type="InterPro" id="IPR001650">
    <property type="entry name" value="Helicase_C-like"/>
</dbReference>
<keyword evidence="6" id="KW-0067">ATP-binding</keyword>
<evidence type="ECO:0000256" key="9">
    <source>
        <dbReference type="ARBA" id="ARBA00034617"/>
    </source>
</evidence>
<evidence type="ECO:0000313" key="16">
    <source>
        <dbReference type="Proteomes" id="UP000030125"/>
    </source>
</evidence>
<keyword evidence="7" id="KW-0238">DNA-binding</keyword>
<dbReference type="GO" id="GO:0043590">
    <property type="term" value="C:bacterial nucleoid"/>
    <property type="evidence" value="ECO:0007669"/>
    <property type="project" value="TreeGrafter"/>
</dbReference>
<dbReference type="RefSeq" id="WP_036852715.1">
    <property type="nucleotide sequence ID" value="NZ_JQJD01000058.1"/>
</dbReference>
<evidence type="ECO:0000256" key="11">
    <source>
        <dbReference type="ARBA" id="ARBA00044535"/>
    </source>
</evidence>
<dbReference type="GO" id="GO:0006260">
    <property type="term" value="P:DNA replication"/>
    <property type="evidence" value="ECO:0007669"/>
    <property type="project" value="InterPro"/>
</dbReference>
<reference evidence="15 16" key="1">
    <citation type="submission" date="2014-08" db="EMBL/GenBank/DDBJ databases">
        <title>Porphyromonas cangingivalis strain:COT-109_OH1386 Genome sequencing.</title>
        <authorList>
            <person name="Wallis C."/>
            <person name="Deusch O."/>
            <person name="O'Flynn C."/>
            <person name="Davis I."/>
            <person name="Jospin G."/>
            <person name="Darling A.E."/>
            <person name="Coil D.A."/>
            <person name="Alexiev A."/>
            <person name="Horsfall A."/>
            <person name="Kirkwood N."/>
            <person name="Harris S."/>
            <person name="Eisen J.A."/>
        </authorList>
    </citation>
    <scope>NUCLEOTIDE SEQUENCE [LARGE SCALE GENOMIC DNA]</scope>
    <source>
        <strain evidence="16">COT-109 OH1386</strain>
    </source>
</reference>
<dbReference type="SUPFAM" id="SSF52540">
    <property type="entry name" value="P-loop containing nucleoside triphosphate hydrolases"/>
    <property type="match status" value="1"/>
</dbReference>
<dbReference type="Pfam" id="PF00271">
    <property type="entry name" value="Helicase_C"/>
    <property type="match status" value="1"/>
</dbReference>
<name>A0A0A2ELT5_PORCN</name>
<evidence type="ECO:0000256" key="8">
    <source>
        <dbReference type="ARBA" id="ARBA00023235"/>
    </source>
</evidence>
<dbReference type="InterPro" id="IPR027417">
    <property type="entry name" value="P-loop_NTPase"/>
</dbReference>
<dbReference type="PROSITE" id="PS51194">
    <property type="entry name" value="HELICASE_CTER"/>
    <property type="match status" value="1"/>
</dbReference>
<dbReference type="PANTHER" id="PTHR13710">
    <property type="entry name" value="DNA HELICASE RECQ FAMILY MEMBER"/>
    <property type="match status" value="1"/>
</dbReference>
<dbReference type="EMBL" id="JQJD01000058">
    <property type="protein sequence ID" value="KGN78662.1"/>
    <property type="molecule type" value="Genomic_DNA"/>
</dbReference>
<keyword evidence="2" id="KW-0479">Metal-binding</keyword>
<keyword evidence="8" id="KW-0413">Isomerase</keyword>
<dbReference type="GO" id="GO:0043138">
    <property type="term" value="F:3'-5' DNA helicase activity"/>
    <property type="evidence" value="ECO:0007669"/>
    <property type="project" value="UniProtKB-EC"/>
</dbReference>
<dbReference type="GO" id="GO:0005524">
    <property type="term" value="F:ATP binding"/>
    <property type="evidence" value="ECO:0007669"/>
    <property type="project" value="UniProtKB-KW"/>
</dbReference>
<dbReference type="InterPro" id="IPR004589">
    <property type="entry name" value="DNA_helicase_ATP-dep_RecQ"/>
</dbReference>
<evidence type="ECO:0000256" key="3">
    <source>
        <dbReference type="ARBA" id="ARBA00022741"/>
    </source>
</evidence>
<dbReference type="GO" id="GO:0016787">
    <property type="term" value="F:hydrolase activity"/>
    <property type="evidence" value="ECO:0007669"/>
    <property type="project" value="UniProtKB-KW"/>
</dbReference>
<feature type="domain" description="Helicase C-terminal" evidence="14">
    <location>
        <begin position="221"/>
        <end position="368"/>
    </location>
</feature>
<dbReference type="CDD" id="cd17920">
    <property type="entry name" value="DEXHc_RecQ"/>
    <property type="match status" value="1"/>
</dbReference>
<evidence type="ECO:0000256" key="7">
    <source>
        <dbReference type="ARBA" id="ARBA00023125"/>
    </source>
</evidence>
<dbReference type="InterPro" id="IPR018982">
    <property type="entry name" value="RQC_domain"/>
</dbReference>
<evidence type="ECO:0000256" key="10">
    <source>
        <dbReference type="ARBA" id="ARBA00034808"/>
    </source>
</evidence>
<dbReference type="AlphaFoldDB" id="A0A0A2ELT5"/>
<dbReference type="PANTHER" id="PTHR13710:SF105">
    <property type="entry name" value="ATP-DEPENDENT DNA HELICASE Q1"/>
    <property type="match status" value="1"/>
</dbReference>
<comment type="caution">
    <text evidence="15">The sequence shown here is derived from an EMBL/GenBank/DDBJ whole genome shotgun (WGS) entry which is preliminary data.</text>
</comment>
<evidence type="ECO:0000259" key="13">
    <source>
        <dbReference type="PROSITE" id="PS51192"/>
    </source>
</evidence>
<dbReference type="SUPFAM" id="SSF46785">
    <property type="entry name" value="Winged helix' DNA-binding domain"/>
    <property type="match status" value="1"/>
</dbReference>
<protein>
    <recommendedName>
        <fullName evidence="11">ATP-dependent DNA helicase RecQ</fullName>
        <ecNumber evidence="10">5.6.2.4</ecNumber>
    </recommendedName>
    <alternativeName>
        <fullName evidence="12">DNA 3'-5' helicase RecQ</fullName>
    </alternativeName>
</protein>
<dbReference type="Pfam" id="PF09382">
    <property type="entry name" value="RQC"/>
    <property type="match status" value="1"/>
</dbReference>
<dbReference type="InterPro" id="IPR014001">
    <property type="entry name" value="Helicase_ATP-bd"/>
</dbReference>
<dbReference type="STRING" id="36874.HQ34_09740"/>
<keyword evidence="4" id="KW-0378">Hydrolase</keyword>
<evidence type="ECO:0000259" key="14">
    <source>
        <dbReference type="PROSITE" id="PS51194"/>
    </source>
</evidence>
<comment type="catalytic activity">
    <reaction evidence="9">
        <text>Couples ATP hydrolysis with the unwinding of duplex DNA by translocating in the 3'-5' direction.</text>
        <dbReference type="EC" id="5.6.2.4"/>
    </reaction>
</comment>
<dbReference type="GO" id="GO:0005737">
    <property type="term" value="C:cytoplasm"/>
    <property type="evidence" value="ECO:0007669"/>
    <property type="project" value="TreeGrafter"/>
</dbReference>
<feature type="domain" description="Helicase ATP-binding" evidence="13">
    <location>
        <begin position="26"/>
        <end position="194"/>
    </location>
</feature>
<keyword evidence="5" id="KW-0347">Helicase</keyword>
<dbReference type="Gene3D" id="3.40.50.300">
    <property type="entry name" value="P-loop containing nucleotide triphosphate hydrolases"/>
    <property type="match status" value="2"/>
</dbReference>
<dbReference type="FunFam" id="3.40.50.300:FF:000296">
    <property type="entry name" value="ATP-dependent DNA helicase RecQ"/>
    <property type="match status" value="1"/>
</dbReference>
<dbReference type="GO" id="GO:0030894">
    <property type="term" value="C:replisome"/>
    <property type="evidence" value="ECO:0007669"/>
    <property type="project" value="TreeGrafter"/>
</dbReference>
<dbReference type="PROSITE" id="PS51192">
    <property type="entry name" value="HELICASE_ATP_BIND_1"/>
    <property type="match status" value="1"/>
</dbReference>
<evidence type="ECO:0000256" key="2">
    <source>
        <dbReference type="ARBA" id="ARBA00022723"/>
    </source>
</evidence>
<dbReference type="Gene3D" id="1.10.10.10">
    <property type="entry name" value="Winged helix-like DNA-binding domain superfamily/Winged helix DNA-binding domain"/>
    <property type="match status" value="1"/>
</dbReference>
<dbReference type="SMART" id="SM00490">
    <property type="entry name" value="HELICc"/>
    <property type="match status" value="1"/>
</dbReference>
<accession>A0A0A2ELT5</accession>
<dbReference type="Pfam" id="PF16124">
    <property type="entry name" value="RecQ_Zn_bind"/>
    <property type="match status" value="1"/>
</dbReference>
<evidence type="ECO:0000256" key="1">
    <source>
        <dbReference type="ARBA" id="ARBA00005446"/>
    </source>
</evidence>
<evidence type="ECO:0000256" key="5">
    <source>
        <dbReference type="ARBA" id="ARBA00022806"/>
    </source>
</evidence>
<dbReference type="GO" id="GO:0046872">
    <property type="term" value="F:metal ion binding"/>
    <property type="evidence" value="ECO:0007669"/>
    <property type="project" value="UniProtKB-KW"/>
</dbReference>
<dbReference type="GO" id="GO:0006281">
    <property type="term" value="P:DNA repair"/>
    <property type="evidence" value="ECO:0007669"/>
    <property type="project" value="InterPro"/>
</dbReference>
<dbReference type="Pfam" id="PF00270">
    <property type="entry name" value="DEAD"/>
    <property type="match status" value="1"/>
</dbReference>
<organism evidence="15 16">
    <name type="scientific">Porphyromonas cangingivalis</name>
    <dbReference type="NCBI Taxonomy" id="36874"/>
    <lineage>
        <taxon>Bacteria</taxon>
        <taxon>Pseudomonadati</taxon>
        <taxon>Bacteroidota</taxon>
        <taxon>Bacteroidia</taxon>
        <taxon>Bacteroidales</taxon>
        <taxon>Porphyromonadaceae</taxon>
        <taxon>Porphyromonas</taxon>
    </lineage>
</organism>
<dbReference type="InterPro" id="IPR011545">
    <property type="entry name" value="DEAD/DEAH_box_helicase_dom"/>
</dbReference>
<proteinExistence type="inferred from homology"/>
<dbReference type="GO" id="GO:0009378">
    <property type="term" value="F:four-way junction helicase activity"/>
    <property type="evidence" value="ECO:0007669"/>
    <property type="project" value="TreeGrafter"/>
</dbReference>
<dbReference type="NCBIfam" id="TIGR00614">
    <property type="entry name" value="recQ_fam"/>
    <property type="match status" value="1"/>
</dbReference>
<comment type="similarity">
    <text evidence="1">Belongs to the helicase family. RecQ subfamily.</text>
</comment>
<dbReference type="EC" id="5.6.2.4" evidence="10"/>
<keyword evidence="3" id="KW-0547">Nucleotide-binding</keyword>
<dbReference type="SMART" id="SM00956">
    <property type="entry name" value="RQC"/>
    <property type="match status" value="1"/>
</dbReference>
<dbReference type="SMART" id="SM00487">
    <property type="entry name" value="DEXDc"/>
    <property type="match status" value="1"/>
</dbReference>
<evidence type="ECO:0000256" key="4">
    <source>
        <dbReference type="ARBA" id="ARBA00022801"/>
    </source>
</evidence>
<gene>
    <name evidence="15" type="ORF">HQ35_09310</name>
</gene>
<evidence type="ECO:0000256" key="6">
    <source>
        <dbReference type="ARBA" id="ARBA00022840"/>
    </source>
</evidence>
<dbReference type="eggNOG" id="COG0514">
    <property type="taxonomic scope" value="Bacteria"/>
</dbReference>
<dbReference type="GO" id="GO:0006310">
    <property type="term" value="P:DNA recombination"/>
    <property type="evidence" value="ECO:0007669"/>
    <property type="project" value="InterPro"/>
</dbReference>
<dbReference type="InterPro" id="IPR036390">
    <property type="entry name" value="WH_DNA-bd_sf"/>
</dbReference>
<dbReference type="InterPro" id="IPR036388">
    <property type="entry name" value="WH-like_DNA-bd_sf"/>
</dbReference>
<keyword evidence="16" id="KW-1185">Reference proteome</keyword>
<dbReference type="InterPro" id="IPR032284">
    <property type="entry name" value="RecQ_Zn-bd"/>
</dbReference>
<evidence type="ECO:0000313" key="15">
    <source>
        <dbReference type="EMBL" id="KGN78662.1"/>
    </source>
</evidence>
<evidence type="ECO:0000256" key="12">
    <source>
        <dbReference type="ARBA" id="ARBA00044550"/>
    </source>
</evidence>
<dbReference type="GO" id="GO:0003677">
    <property type="term" value="F:DNA binding"/>
    <property type="evidence" value="ECO:0007669"/>
    <property type="project" value="UniProtKB-KW"/>
</dbReference>
<dbReference type="Proteomes" id="UP000030125">
    <property type="component" value="Unassembled WGS sequence"/>
</dbReference>
<sequence length="510" mass="57852">MMIDLKTALSHYFGHDEFRPLQEEIIRTALTGRDQLAVLPTGAGKSLCYQLPALLLNGCTLVVSPLIALMKDQIIALEERGIPSATLNSTLTPKRRDEVISHLLMGHLKLLYVAPETLLSPLGQDLLQRATISMVAIDEAHCISQWGHDFRPEYSQLGIIKELHPHIPMIALTATADEATRQDIVTKLKLSSPKLIIGDFDRPNLYLEVRRGYKKADKLIAIKQYINDHDNSCGIIYCNKRSETESLAKELNKMGIKALPYHATMSVKDREVVHRAFSSGQVEAICATIAFGMGIDKADIRWVIHYNMPKNVEGYYQEIGRAGRDGAPADTLLFYSYTDIFVVEKLISESGQHDLVRQKMEYMKRYCEADICRRKILLGYFGYPRHENCNNCDVCLNPSPKTFDGVIIAQKAMSAIIRTHEQININMTIDILRGSKKYELLDLKYHHLPTYGVGQDLSNLQWREYIYQMIQNGLLKMDYMNGYTLKVTPLGHEVLRGKAPFRLIPLSIKK</sequence>